<gene>
    <name evidence="1" type="ORF">NCTC13645_00554</name>
</gene>
<proteinExistence type="predicted"/>
<dbReference type="EMBL" id="UHIV01000001">
    <property type="protein sequence ID" value="SUP52655.1"/>
    <property type="molecule type" value="Genomic_DNA"/>
</dbReference>
<name>A0A380NYC0_WEIVI</name>
<accession>A0A380NYC0</accession>
<evidence type="ECO:0000313" key="2">
    <source>
        <dbReference type="Proteomes" id="UP000254621"/>
    </source>
</evidence>
<dbReference type="Proteomes" id="UP000254621">
    <property type="component" value="Unassembled WGS sequence"/>
</dbReference>
<dbReference type="AlphaFoldDB" id="A0A380NYC0"/>
<sequence length="36" mass="4054">MFKKLLVTFAALAVVVGGVFWFVNGRDAQHQRQMTS</sequence>
<evidence type="ECO:0000313" key="1">
    <source>
        <dbReference type="EMBL" id="SUP52655.1"/>
    </source>
</evidence>
<reference evidence="1 2" key="1">
    <citation type="submission" date="2018-06" db="EMBL/GenBank/DDBJ databases">
        <authorList>
            <consortium name="Pathogen Informatics"/>
            <person name="Doyle S."/>
        </authorList>
    </citation>
    <scope>NUCLEOTIDE SEQUENCE [LARGE SCALE GENOMIC DNA]</scope>
    <source>
        <strain evidence="1 2">NCTC13645</strain>
    </source>
</reference>
<protein>
    <submittedName>
        <fullName evidence="1">Uncharacterized protein</fullName>
    </submittedName>
</protein>
<organism evidence="1 2">
    <name type="scientific">Weissella viridescens</name>
    <name type="common">Lactobacillus viridescens</name>
    <dbReference type="NCBI Taxonomy" id="1629"/>
    <lineage>
        <taxon>Bacteria</taxon>
        <taxon>Bacillati</taxon>
        <taxon>Bacillota</taxon>
        <taxon>Bacilli</taxon>
        <taxon>Lactobacillales</taxon>
        <taxon>Lactobacillaceae</taxon>
        <taxon>Weissella</taxon>
    </lineage>
</organism>